<sequence>MANYLERGEKLASGFPEESLNSLRKFWEVVLNELGNRFDCKSDENQITFGRLRKHVPARLYYYLEHIQSMGNYASHFQEDGVEPSAEDAQYCVFTGKEIYQWMYPDEIEDPIEQSAVFIKNAFEAVPCNTCDSKIGEKCVGISTETVWKNNIHKHRSKAYSKYRRDFQKHYGTTIAKAMHEMVADLGLKKGVFFEPKEIRDWFADNYPAYTENAVNTHSMMMATNLKTRHSHHESKNGDEKYNLFFAEKRKFRLYDPENDPTPLLFGKPLQ</sequence>
<reference evidence="2" key="1">
    <citation type="submission" date="2018-05" db="EMBL/GenBank/DDBJ databases">
        <authorList>
            <person name="Lanie J.A."/>
            <person name="Ng W.-L."/>
            <person name="Kazmierczak K.M."/>
            <person name="Andrzejewski T.M."/>
            <person name="Davidsen T.M."/>
            <person name="Wayne K.J."/>
            <person name="Tettelin H."/>
            <person name="Glass J.I."/>
            <person name="Rusch D."/>
            <person name="Podicherti R."/>
            <person name="Tsui H.-C.T."/>
            <person name="Winkler M.E."/>
        </authorList>
    </citation>
    <scope>NUCLEOTIDE SEQUENCE</scope>
</reference>
<organism evidence="2">
    <name type="scientific">marine metagenome</name>
    <dbReference type="NCBI Taxonomy" id="408172"/>
    <lineage>
        <taxon>unclassified sequences</taxon>
        <taxon>metagenomes</taxon>
        <taxon>ecological metagenomes</taxon>
    </lineage>
</organism>
<proteinExistence type="predicted"/>
<evidence type="ECO:0000313" key="2">
    <source>
        <dbReference type="EMBL" id="SVC58742.1"/>
    </source>
</evidence>
<dbReference type="EMBL" id="UINC01099453">
    <property type="protein sequence ID" value="SVC58742.1"/>
    <property type="molecule type" value="Genomic_DNA"/>
</dbReference>
<feature type="domain" description="DUF7669" evidence="1">
    <location>
        <begin position="176"/>
        <end position="236"/>
    </location>
</feature>
<evidence type="ECO:0000259" key="1">
    <source>
        <dbReference type="Pfam" id="PF24706"/>
    </source>
</evidence>
<gene>
    <name evidence="2" type="ORF">METZ01_LOCUS311596</name>
</gene>
<dbReference type="InterPro" id="IPR056086">
    <property type="entry name" value="DUF7669"/>
</dbReference>
<name>A0A382NG91_9ZZZZ</name>
<dbReference type="Pfam" id="PF24706">
    <property type="entry name" value="DUF7669"/>
    <property type="match status" value="1"/>
</dbReference>
<accession>A0A382NG91</accession>
<dbReference type="AlphaFoldDB" id="A0A382NG91"/>
<protein>
    <recommendedName>
        <fullName evidence="1">DUF7669 domain-containing protein</fullName>
    </recommendedName>
</protein>